<protein>
    <recommendedName>
        <fullName evidence="2">ubiquitinyl hydrolase 1</fullName>
        <ecNumber evidence="2">3.4.19.12</ecNumber>
    </recommendedName>
</protein>
<dbReference type="SMART" id="SM00333">
    <property type="entry name" value="TUDOR"/>
    <property type="match status" value="1"/>
</dbReference>
<dbReference type="GO" id="GO:0016579">
    <property type="term" value="P:protein deubiquitination"/>
    <property type="evidence" value="ECO:0007669"/>
    <property type="project" value="TreeGrafter"/>
</dbReference>
<keyword evidence="3" id="KW-0645">Protease</keyword>
<keyword evidence="4" id="KW-0833">Ubl conjugation pathway</keyword>
<evidence type="ECO:0000256" key="3">
    <source>
        <dbReference type="ARBA" id="ARBA00022670"/>
    </source>
</evidence>
<feature type="region of interest" description="Disordered" evidence="6">
    <location>
        <begin position="355"/>
        <end position="427"/>
    </location>
</feature>
<evidence type="ECO:0000313" key="9">
    <source>
        <dbReference type="EMBL" id="KAG8592312.1"/>
    </source>
</evidence>
<dbReference type="AlphaFoldDB" id="A0AAV7D6L4"/>
<evidence type="ECO:0000256" key="6">
    <source>
        <dbReference type="SAM" id="MobiDB-lite"/>
    </source>
</evidence>
<feature type="domain" description="Tudor" evidence="7">
    <location>
        <begin position="263"/>
        <end position="323"/>
    </location>
</feature>
<feature type="domain" description="OTU" evidence="8">
    <location>
        <begin position="30"/>
        <end position="134"/>
    </location>
</feature>
<comment type="catalytic activity">
    <reaction evidence="1">
        <text>Thiol-dependent hydrolysis of ester, thioester, amide, peptide and isopeptide bonds formed by the C-terminal Gly of ubiquitin (a 76-residue protein attached to proteins as an intracellular targeting signal).</text>
        <dbReference type="EC" id="3.4.19.12"/>
    </reaction>
</comment>
<dbReference type="PANTHER" id="PTHR12419">
    <property type="entry name" value="OTU DOMAIN CONTAINING PROTEIN"/>
    <property type="match status" value="1"/>
</dbReference>
<evidence type="ECO:0000259" key="7">
    <source>
        <dbReference type="PROSITE" id="PS50304"/>
    </source>
</evidence>
<feature type="compositionally biased region" description="Polar residues" evidence="6">
    <location>
        <begin position="370"/>
        <end position="384"/>
    </location>
</feature>
<feature type="compositionally biased region" description="Basic and acidic residues" evidence="6">
    <location>
        <begin position="398"/>
        <end position="427"/>
    </location>
</feature>
<dbReference type="Gene3D" id="3.90.70.80">
    <property type="match status" value="2"/>
</dbReference>
<evidence type="ECO:0000256" key="4">
    <source>
        <dbReference type="ARBA" id="ARBA00022786"/>
    </source>
</evidence>
<evidence type="ECO:0000259" key="8">
    <source>
        <dbReference type="PROSITE" id="PS50802"/>
    </source>
</evidence>
<feature type="compositionally biased region" description="Polar residues" evidence="6">
    <location>
        <begin position="932"/>
        <end position="947"/>
    </location>
</feature>
<dbReference type="GO" id="GO:0004843">
    <property type="term" value="F:cysteine-type deubiquitinase activity"/>
    <property type="evidence" value="ECO:0007669"/>
    <property type="project" value="UniProtKB-EC"/>
</dbReference>
<proteinExistence type="predicted"/>
<feature type="region of interest" description="Disordered" evidence="6">
    <location>
        <begin position="854"/>
        <end position="879"/>
    </location>
</feature>
<feature type="compositionally biased region" description="Acidic residues" evidence="6">
    <location>
        <begin position="177"/>
        <end position="191"/>
    </location>
</feature>
<dbReference type="PROSITE" id="PS50802">
    <property type="entry name" value="OTU"/>
    <property type="match status" value="1"/>
</dbReference>
<gene>
    <name evidence="9" type="ORF">GDO81_000460</name>
</gene>
<dbReference type="CDD" id="cd20448">
    <property type="entry name" value="Tudor_OTUD4"/>
    <property type="match status" value="1"/>
</dbReference>
<dbReference type="Pfam" id="PF02338">
    <property type="entry name" value="OTU"/>
    <property type="match status" value="1"/>
</dbReference>
<dbReference type="GO" id="GO:0006508">
    <property type="term" value="P:proteolysis"/>
    <property type="evidence" value="ECO:0007669"/>
    <property type="project" value="UniProtKB-KW"/>
</dbReference>
<evidence type="ECO:0000256" key="2">
    <source>
        <dbReference type="ARBA" id="ARBA00012759"/>
    </source>
</evidence>
<name>A0AAV7D6L4_ENGPU</name>
<comment type="caution">
    <text evidence="9">The sequence shown here is derived from an EMBL/GenBank/DDBJ whole genome shotgun (WGS) entry which is preliminary data.</text>
</comment>
<feature type="region of interest" description="Disordered" evidence="6">
    <location>
        <begin position="177"/>
        <end position="200"/>
    </location>
</feature>
<evidence type="ECO:0000256" key="1">
    <source>
        <dbReference type="ARBA" id="ARBA00000707"/>
    </source>
</evidence>
<feature type="region of interest" description="Disordered" evidence="6">
    <location>
        <begin position="706"/>
        <end position="765"/>
    </location>
</feature>
<dbReference type="EMBL" id="WNYA01000001">
    <property type="protein sequence ID" value="KAG8592312.1"/>
    <property type="molecule type" value="Genomic_DNA"/>
</dbReference>
<dbReference type="EC" id="3.4.19.12" evidence="2"/>
<accession>A0AAV7D6L4</accession>
<dbReference type="InterPro" id="IPR050704">
    <property type="entry name" value="Peptidase_C85-like"/>
</dbReference>
<feature type="compositionally biased region" description="Basic and acidic residues" evidence="6">
    <location>
        <begin position="863"/>
        <end position="874"/>
    </location>
</feature>
<dbReference type="GO" id="GO:0034122">
    <property type="term" value="P:negative regulation of toll-like receptor signaling pathway"/>
    <property type="evidence" value="ECO:0007669"/>
    <property type="project" value="TreeGrafter"/>
</dbReference>
<reference evidence="9" key="1">
    <citation type="thesis" date="2020" institute="ProQuest LLC" country="789 East Eisenhower Parkway, Ann Arbor, MI, USA">
        <title>Comparative Genomics and Chromosome Evolution.</title>
        <authorList>
            <person name="Mudd A.B."/>
        </authorList>
    </citation>
    <scope>NUCLEOTIDE SEQUENCE</scope>
    <source>
        <strain evidence="9">237g6f4</strain>
        <tissue evidence="9">Blood</tissue>
    </source>
</reference>
<dbReference type="GO" id="GO:0061578">
    <property type="term" value="F:K63-linked deubiquitinase activity"/>
    <property type="evidence" value="ECO:0007669"/>
    <property type="project" value="TreeGrafter"/>
</dbReference>
<dbReference type="InterPro" id="IPR002999">
    <property type="entry name" value="Tudor"/>
</dbReference>
<keyword evidence="10" id="KW-1185">Reference proteome</keyword>
<dbReference type="SUPFAM" id="SSF63748">
    <property type="entry name" value="Tudor/PWWP/MBT"/>
    <property type="match status" value="1"/>
</dbReference>
<feature type="compositionally biased region" description="Basic and acidic residues" evidence="6">
    <location>
        <begin position="968"/>
        <end position="984"/>
    </location>
</feature>
<dbReference type="InterPro" id="IPR003323">
    <property type="entry name" value="OTU_dom"/>
</dbReference>
<organism evidence="9 10">
    <name type="scientific">Engystomops pustulosus</name>
    <name type="common">Tungara frog</name>
    <name type="synonym">Physalaemus pustulosus</name>
    <dbReference type="NCBI Taxonomy" id="76066"/>
    <lineage>
        <taxon>Eukaryota</taxon>
        <taxon>Metazoa</taxon>
        <taxon>Chordata</taxon>
        <taxon>Craniata</taxon>
        <taxon>Vertebrata</taxon>
        <taxon>Euteleostomi</taxon>
        <taxon>Amphibia</taxon>
        <taxon>Batrachia</taxon>
        <taxon>Anura</taxon>
        <taxon>Neobatrachia</taxon>
        <taxon>Hyloidea</taxon>
        <taxon>Leptodactylidae</taxon>
        <taxon>Leiuperinae</taxon>
        <taxon>Engystomops</taxon>
    </lineage>
</organism>
<dbReference type="InterPro" id="IPR038765">
    <property type="entry name" value="Papain-like_cys_pep_sf"/>
</dbReference>
<sequence length="1007" mass="111854">MDGHREQGAAPDPASAEEAAMDTYLRAQGLYRKRIAKDGSCLFRAVAEQVLHSQARHLEIRQSCIKYLRENRTQFEAEWVGQVEISALSLMFNKDFIIYQDPNASPACVTDNGFSDQIKLCFSNGNHYDLIYPVASAENAAMCQSIIYELLYEKVFRSSVRKHVSKADSFGSKPEEEVFISEDSGSDEENEVSGKNKNFADMNGFKSHKDGKIPQKKSGSSFIPPSVLRSLNPSLYRNVEYEVWLKSEREQQKLDFSIAAGMQYSVGDKCQVRLESGGTFYNAHIQEVGTDNGPAVVFVEELGQKHNVQLKNLKPIPLNSSADGWNTVAGKKIKKNSAVATEKDYRGQKNYAKALKVQPLPSRPQQSSSNKQQGITSDQATPSENKGRSRTPPKVPGRKLEQSDESSYLKRETVHFGLTPEERREKQVIEESKSLYEMQNRDADAFPALSGPSADTSVPSPDVLPTKVPAVTFEKGTRRKSQAEDQKLKAVKLAQSPKVIEEKVSEEKTKPPATSDPVVLHDVPVLPSPAEQQTPTTVPSVPNVVSPWSGISAEMPASPVAGSEPILQPQVTSAEFSPLPVTIPAVTQPLLPMPQTLSAYQDPLYPGFPVNEKGERATAPPPYSLCKNGEDLPTDKSIIHFFYNLGIKAFTSPMCPPHFYLHPLHQAYFNSYRMYPNVHAYSPNHWVQEAAVNQSDVDPPIFAHQSVVRSDDQSEQPAGLHPPVVHSPHVQTQVIGEEMSPQPDSTEENCHFQSQGSEFDKPMLPPPAFGHVGPVPIASPFFPHVWYGYPHQGFIENPMVRHNVFINSQDPSLSESISTGAVSESNVVQAAINQPQQFGDESVRPQLPAAAIVLPSGSNTTAVKEKPTSDRTEQQKLPAKLTDDQVAPLQGKKSIEKEVVSVPAVVAPILPPEGRPLRAREESSEDEREVSNMLSSGRSKHFYNQTYGGRRPRNDRYYPTNRGGYHYTRTDEGWRGHRGREDGSYRNMRGRQGRRRQYGDVYKPQHE</sequence>
<keyword evidence="5" id="KW-0788">Thiol protease</keyword>
<dbReference type="PANTHER" id="PTHR12419:SF9">
    <property type="entry name" value="OTU DOMAIN-CONTAINING PROTEIN 4"/>
    <property type="match status" value="1"/>
</dbReference>
<dbReference type="PROSITE" id="PS50304">
    <property type="entry name" value="TUDOR"/>
    <property type="match status" value="1"/>
</dbReference>
<dbReference type="GO" id="GO:1903093">
    <property type="term" value="P:regulation of protein K48-linked deubiquitination"/>
    <property type="evidence" value="ECO:0007669"/>
    <property type="project" value="TreeGrafter"/>
</dbReference>
<keyword evidence="5" id="KW-0378">Hydrolase</keyword>
<feature type="compositionally biased region" description="Low complexity" evidence="6">
    <location>
        <begin position="358"/>
        <end position="369"/>
    </location>
</feature>
<dbReference type="GO" id="GO:2000660">
    <property type="term" value="P:negative regulation of interleukin-1-mediated signaling pathway"/>
    <property type="evidence" value="ECO:0007669"/>
    <property type="project" value="TreeGrafter"/>
</dbReference>
<feature type="region of interest" description="Disordered" evidence="6">
    <location>
        <begin position="910"/>
        <end position="1007"/>
    </location>
</feature>
<evidence type="ECO:0000313" key="10">
    <source>
        <dbReference type="Proteomes" id="UP000824782"/>
    </source>
</evidence>
<dbReference type="SUPFAM" id="SSF54001">
    <property type="entry name" value="Cysteine proteinases"/>
    <property type="match status" value="1"/>
</dbReference>
<dbReference type="Proteomes" id="UP000824782">
    <property type="component" value="Unassembled WGS sequence"/>
</dbReference>
<evidence type="ECO:0000256" key="5">
    <source>
        <dbReference type="ARBA" id="ARBA00022807"/>
    </source>
</evidence>